<accession>A0A5N7C9V8</accession>
<proteinExistence type="predicted"/>
<dbReference type="OrthoDB" id="4158087at2759"/>
<name>A0A5N7C9V8_PETAA</name>
<sequence>MVLKGGSVSLPIIISTDSTKPNPDTRKFIRSHVMLGKNRGRFRRSGPEELTDFERDKCRNERNRALQKRSTRLVEKPHPIIPKRVGSDASLLQFADSIEPLLAANILRFGTMSKKVLFALERCIDFNKKKQWHDLLIVDPVYLHAMAFVTQYFFDGLTSQQLTNSTNRPTSPHFVKTLQLLRERLSLPDEQVKPSIATIMVVLFLAIHAHVTGNIEFARHHLNGLYKLVNLRGGVTKFTDDVKLRTEIYRYATRPLLRGHMTKVLLLKSRCDLSIAVRCCTSPLFFDALLVDMIPYPLIIDSARFLEDTDATLARTWDTMKGFCLLVNTATATQQRLPIEILSETMTLVMYRLLLMEFEPGSIAEAIRLGLLAFSSHVFLQWQGVQWSYDQLSIIYKNCLLSLKSLNGISSHIMLWLLLVGEISVFRQCDDQWLKRWLRANIQLCNINSWSEMRDIMESFMWVDVIYDQAGKDVFESTLSPLSPEVYHTDL</sequence>
<evidence type="ECO:0008006" key="2">
    <source>
        <dbReference type="Google" id="ProtNLM"/>
    </source>
</evidence>
<gene>
    <name evidence="1" type="ORF">BDV23DRAFT_183016</name>
</gene>
<dbReference type="Proteomes" id="UP000326877">
    <property type="component" value="Unassembled WGS sequence"/>
</dbReference>
<protein>
    <recommendedName>
        <fullName evidence="2">Fungal-specific transcription factor domain-containing protein</fullName>
    </recommendedName>
</protein>
<dbReference type="EMBL" id="ML735250">
    <property type="protein sequence ID" value="KAE8390895.1"/>
    <property type="molecule type" value="Genomic_DNA"/>
</dbReference>
<dbReference type="PANTHER" id="PTHR37540">
    <property type="entry name" value="TRANSCRIPTION FACTOR (ACR-2), PUTATIVE-RELATED-RELATED"/>
    <property type="match status" value="1"/>
</dbReference>
<evidence type="ECO:0000313" key="1">
    <source>
        <dbReference type="EMBL" id="KAE8390895.1"/>
    </source>
</evidence>
<dbReference type="AlphaFoldDB" id="A0A5N7C9V8"/>
<dbReference type="PANTHER" id="PTHR37540:SF9">
    <property type="entry name" value="ZN(2)-C6 FUNGAL-TYPE DOMAIN-CONTAINING PROTEIN"/>
    <property type="match status" value="1"/>
</dbReference>
<reference evidence="1" key="1">
    <citation type="submission" date="2019-04" db="EMBL/GenBank/DDBJ databases">
        <title>Friends and foes A comparative genomics studyof 23 Aspergillus species from section Flavi.</title>
        <authorList>
            <consortium name="DOE Joint Genome Institute"/>
            <person name="Kjaerbolling I."/>
            <person name="Vesth T."/>
            <person name="Frisvad J.C."/>
            <person name="Nybo J.L."/>
            <person name="Theobald S."/>
            <person name="Kildgaard S."/>
            <person name="Isbrandt T."/>
            <person name="Kuo A."/>
            <person name="Sato A."/>
            <person name="Lyhne E.K."/>
            <person name="Kogle M.E."/>
            <person name="Wiebenga A."/>
            <person name="Kun R.S."/>
            <person name="Lubbers R.J."/>
            <person name="Makela M.R."/>
            <person name="Barry K."/>
            <person name="Chovatia M."/>
            <person name="Clum A."/>
            <person name="Daum C."/>
            <person name="Haridas S."/>
            <person name="He G."/>
            <person name="LaButti K."/>
            <person name="Lipzen A."/>
            <person name="Mondo S."/>
            <person name="Riley R."/>
            <person name="Salamov A."/>
            <person name="Simmons B.A."/>
            <person name="Magnuson J.K."/>
            <person name="Henrissat B."/>
            <person name="Mortensen U.H."/>
            <person name="Larsen T.O."/>
            <person name="Devries R.P."/>
            <person name="Grigoriev I.V."/>
            <person name="Machida M."/>
            <person name="Baker S.E."/>
            <person name="Andersen M.R."/>
        </authorList>
    </citation>
    <scope>NUCLEOTIDE SEQUENCE [LARGE SCALE GENOMIC DNA]</scope>
    <source>
        <strain evidence="1">IBT 14317</strain>
    </source>
</reference>
<organism evidence="1">
    <name type="scientific">Petromyces alliaceus</name>
    <name type="common">Aspergillus alliaceus</name>
    <dbReference type="NCBI Taxonomy" id="209559"/>
    <lineage>
        <taxon>Eukaryota</taxon>
        <taxon>Fungi</taxon>
        <taxon>Dikarya</taxon>
        <taxon>Ascomycota</taxon>
        <taxon>Pezizomycotina</taxon>
        <taxon>Eurotiomycetes</taxon>
        <taxon>Eurotiomycetidae</taxon>
        <taxon>Eurotiales</taxon>
        <taxon>Aspergillaceae</taxon>
        <taxon>Aspergillus</taxon>
        <taxon>Aspergillus subgen. Circumdati</taxon>
    </lineage>
</organism>